<gene>
    <name evidence="13" type="ORF">D9758_010189</name>
</gene>
<comment type="pathway">
    <text evidence="2">Protein modification; protein glycosylation.</text>
</comment>
<evidence type="ECO:0000313" key="13">
    <source>
        <dbReference type="EMBL" id="KAF5349771.1"/>
    </source>
</evidence>
<evidence type="ECO:0000313" key="14">
    <source>
        <dbReference type="Proteomes" id="UP000559256"/>
    </source>
</evidence>
<evidence type="ECO:0000256" key="12">
    <source>
        <dbReference type="RuleBase" id="RU363075"/>
    </source>
</evidence>
<dbReference type="GO" id="GO:0005789">
    <property type="term" value="C:endoplasmic reticulum membrane"/>
    <property type="evidence" value="ECO:0007669"/>
    <property type="project" value="UniProtKB-SubCell"/>
</dbReference>
<comment type="function">
    <text evidence="10">Mannosyltransferase that operates in the biosynthetic pathway of dolichol-linked oligosaccharides, the glycan precursors employed in protein asparagine (N)-glycosylation. The assembly of dolichol-linked oligosaccharides begins on the cytosolic side of the endoplasmic reticulum membrane and finishes in its lumen. The sequential addition of sugars to dolichol pyrophosphate produces dolichol-linked oligosaccharides containing fourteen sugars, including two GlcNAcs, nine mannoses and three glucoses. Once assembled, the oligosaccharide is transferred from the lipid to nascent proteins by oligosaccharyltransferases. In the lumen of the endoplasmic reticulum, adds the eighth mannose residue in an alpha-1,6 linkage onto Man(7)GlcNAc(2)-PP-dolichol to produce Man(8)GlcNAc(2)-PP-dolichol.</text>
</comment>
<name>A0A8H5CZ37_9AGAR</name>
<feature type="transmembrane region" description="Helical" evidence="12">
    <location>
        <begin position="317"/>
        <end position="335"/>
    </location>
</feature>
<dbReference type="EC" id="2.4.1.-" evidence="12"/>
<evidence type="ECO:0000256" key="9">
    <source>
        <dbReference type="ARBA" id="ARBA00023136"/>
    </source>
</evidence>
<organism evidence="13 14">
    <name type="scientific">Tetrapyrgos nigripes</name>
    <dbReference type="NCBI Taxonomy" id="182062"/>
    <lineage>
        <taxon>Eukaryota</taxon>
        <taxon>Fungi</taxon>
        <taxon>Dikarya</taxon>
        <taxon>Basidiomycota</taxon>
        <taxon>Agaricomycotina</taxon>
        <taxon>Agaricomycetes</taxon>
        <taxon>Agaricomycetidae</taxon>
        <taxon>Agaricales</taxon>
        <taxon>Marasmiineae</taxon>
        <taxon>Marasmiaceae</taxon>
        <taxon>Tetrapyrgos</taxon>
    </lineage>
</organism>
<evidence type="ECO:0000256" key="7">
    <source>
        <dbReference type="ARBA" id="ARBA00022824"/>
    </source>
</evidence>
<evidence type="ECO:0000256" key="3">
    <source>
        <dbReference type="ARBA" id="ARBA00007063"/>
    </source>
</evidence>
<keyword evidence="5" id="KW-0808">Transferase</keyword>
<evidence type="ECO:0000256" key="1">
    <source>
        <dbReference type="ARBA" id="ARBA00004477"/>
    </source>
</evidence>
<comment type="similarity">
    <text evidence="3 12">Belongs to the glycosyltransferase 22 family.</text>
</comment>
<feature type="transmembrane region" description="Helical" evidence="12">
    <location>
        <begin position="341"/>
        <end position="361"/>
    </location>
</feature>
<comment type="subcellular location">
    <subcellularLocation>
        <location evidence="1 12">Endoplasmic reticulum membrane</location>
        <topology evidence="1 12">Multi-pass membrane protein</topology>
    </subcellularLocation>
</comment>
<dbReference type="InterPro" id="IPR005599">
    <property type="entry name" value="GPI_mannosylTrfase"/>
</dbReference>
<feature type="transmembrane region" description="Helical" evidence="12">
    <location>
        <begin position="63"/>
        <end position="86"/>
    </location>
</feature>
<dbReference type="Proteomes" id="UP000559256">
    <property type="component" value="Unassembled WGS sequence"/>
</dbReference>
<evidence type="ECO:0000256" key="4">
    <source>
        <dbReference type="ARBA" id="ARBA00022676"/>
    </source>
</evidence>
<evidence type="ECO:0000256" key="10">
    <source>
        <dbReference type="ARBA" id="ARBA00044721"/>
    </source>
</evidence>
<comment type="catalytic activity">
    <reaction evidence="11">
        <text>an alpha-D-Man-(1-&gt;2)-alpha-D-Man-(1-&gt;2)-alpha-D-Man-(1-&gt;3)-[alpha-D-Man-(1-&gt;2)-alpha-D-Man-(1-&gt;3)-alpha-D-Man-(1-&gt;6)]-beta-D-Man-(1-&gt;4)-beta-D-GlcNAc-(1-&gt;4)-alpha-D-GlcNAc-diphospho-di-trans,poly-cis-dolichol + a di-trans,poly-cis-dolichyl beta-D-mannosyl phosphate = an alpha-D-Man-(1-&gt;2)-alpha-D-Man-(1-&gt;2)-alpha-D-Man-(1-&gt;3)-[alpha-D-Man-(1-&gt;2)-alpha-D-Man-(1-&gt;3)-[alpha-D-Man-(1-&gt;6)]-alpha-D-Man-(1-&gt;6)]-beta-D-Man-(1-&gt;4)-beta-D-GlcNAc-(1-&gt;4)-alpha-D-GlcNAc-diphospho-di-trans,poly-cis-dolichol + a di-trans,poly-cis-dolichyl phosphate + H(+)</text>
        <dbReference type="Rhea" id="RHEA:29535"/>
        <dbReference type="Rhea" id="RHEA-COMP:19498"/>
        <dbReference type="Rhea" id="RHEA-COMP:19501"/>
        <dbReference type="Rhea" id="RHEA-COMP:19518"/>
        <dbReference type="Rhea" id="RHEA-COMP:19519"/>
        <dbReference type="ChEBI" id="CHEBI:15378"/>
        <dbReference type="ChEBI" id="CHEBI:57683"/>
        <dbReference type="ChEBI" id="CHEBI:58211"/>
        <dbReference type="ChEBI" id="CHEBI:132517"/>
        <dbReference type="ChEBI" id="CHEBI:132519"/>
        <dbReference type="EC" id="2.4.1.260"/>
    </reaction>
    <physiologicalReaction direction="left-to-right" evidence="11">
        <dbReference type="Rhea" id="RHEA:29536"/>
    </physiologicalReaction>
</comment>
<keyword evidence="9 12" id="KW-0472">Membrane</keyword>
<sequence length="562" mass="62854">MGIALDTLILATGWAYVLLAPYTKIEETFNLHATHDVLMYGLVPSNIRNYDHIIFPGPVPRTCIGSIILAWISSPIIHLATSFGFVSSKFDLQVIVRLVLSTLNAIGLCLIRRAAQKRFGRLTGFLYAILTVSQFHIPFWMGRTLPNMFALLPVNIAYYLILDRAPHVTRPPPFRVDVAIWLLTASTVIFRSELLLLLSPLVLQWMWQGYISLWGAFKTGLLAGLASIGEIFRSGDSVERILNSRIALTTIIDSYLWGTFPTPLWPEFTSFVFNVVEGKSSDWGVSPFHTYVSTFVPKMLLSCLPLSLLGSLVDRRVRGFLIPYATFVLLISGLPHKEWRFIVYIVPPVNVVAARGAMWLLSRPRSNLLGRFAFGMTAAMILANVVISMLLATASITNYPGGEAMAVFNDKYPPVVGGRAPHISNLAVETGASLFLQEHAPPFNPSSLPNPESSWTKYDKTEHLTVSALTSRLEYTHLISEESPIDMEMLGGRKHWKEVARVDGFDGWSFDWGLLKDLTGGGMENLNVTGDEEKTDLMKKLRGMFRIRKSGKLWIYERKQVS</sequence>
<keyword evidence="14" id="KW-1185">Reference proteome</keyword>
<reference evidence="13 14" key="1">
    <citation type="journal article" date="2020" name="ISME J.">
        <title>Uncovering the hidden diversity of litter-decomposition mechanisms in mushroom-forming fungi.</title>
        <authorList>
            <person name="Floudas D."/>
            <person name="Bentzer J."/>
            <person name="Ahren D."/>
            <person name="Johansson T."/>
            <person name="Persson P."/>
            <person name="Tunlid A."/>
        </authorList>
    </citation>
    <scope>NUCLEOTIDE SEQUENCE [LARGE SCALE GENOMIC DNA]</scope>
    <source>
        <strain evidence="13 14">CBS 291.85</strain>
    </source>
</reference>
<dbReference type="OrthoDB" id="19039at2759"/>
<dbReference type="UniPathway" id="UPA00378"/>
<keyword evidence="7 12" id="KW-0256">Endoplasmic reticulum</keyword>
<dbReference type="GO" id="GO:0052917">
    <property type="term" value="F:dol-P-Man:Man(7)GlcNAc(2)-PP-Dol alpha-1,6-mannosyltransferase activity"/>
    <property type="evidence" value="ECO:0007669"/>
    <property type="project" value="UniProtKB-EC"/>
</dbReference>
<feature type="transmembrane region" description="Helical" evidence="12">
    <location>
        <begin position="368"/>
        <end position="391"/>
    </location>
</feature>
<dbReference type="GO" id="GO:0006487">
    <property type="term" value="P:protein N-linked glycosylation"/>
    <property type="evidence" value="ECO:0007669"/>
    <property type="project" value="TreeGrafter"/>
</dbReference>
<keyword evidence="8 12" id="KW-1133">Transmembrane helix</keyword>
<dbReference type="EMBL" id="JAACJM010000079">
    <property type="protein sequence ID" value="KAF5349771.1"/>
    <property type="molecule type" value="Genomic_DNA"/>
</dbReference>
<comment type="caution">
    <text evidence="13">The sequence shown here is derived from an EMBL/GenBank/DDBJ whole genome shotgun (WGS) entry which is preliminary data.</text>
</comment>
<keyword evidence="4 12" id="KW-0328">Glycosyltransferase</keyword>
<evidence type="ECO:0000256" key="2">
    <source>
        <dbReference type="ARBA" id="ARBA00004922"/>
    </source>
</evidence>
<dbReference type="Pfam" id="PF03901">
    <property type="entry name" value="Glyco_transf_22"/>
    <property type="match status" value="1"/>
</dbReference>
<evidence type="ECO:0000256" key="6">
    <source>
        <dbReference type="ARBA" id="ARBA00022692"/>
    </source>
</evidence>
<feature type="transmembrane region" description="Helical" evidence="12">
    <location>
        <begin position="211"/>
        <end position="232"/>
    </location>
</feature>
<dbReference type="AlphaFoldDB" id="A0A8H5CZ37"/>
<feature type="transmembrane region" description="Helical" evidence="12">
    <location>
        <begin position="92"/>
        <end position="110"/>
    </location>
</feature>
<accession>A0A8H5CZ37</accession>
<evidence type="ECO:0000256" key="11">
    <source>
        <dbReference type="ARBA" id="ARBA00048899"/>
    </source>
</evidence>
<evidence type="ECO:0000256" key="8">
    <source>
        <dbReference type="ARBA" id="ARBA00022989"/>
    </source>
</evidence>
<dbReference type="PANTHER" id="PTHR22760">
    <property type="entry name" value="GLYCOSYLTRANSFERASE"/>
    <property type="match status" value="1"/>
</dbReference>
<feature type="transmembrane region" description="Helical" evidence="12">
    <location>
        <begin position="122"/>
        <end position="139"/>
    </location>
</feature>
<proteinExistence type="inferred from homology"/>
<keyword evidence="6 12" id="KW-0812">Transmembrane</keyword>
<protein>
    <recommendedName>
        <fullName evidence="12">Mannosyltransferase</fullName>
        <ecNumber evidence="12">2.4.1.-</ecNumber>
    </recommendedName>
</protein>
<dbReference type="PANTHER" id="PTHR22760:SF1">
    <property type="entry name" value="DOL-P-MAN:MAN(7)GLCNAC(2)-PP-DOL ALPHA-1,6-MANNOSYLTRANSFERASE"/>
    <property type="match status" value="1"/>
</dbReference>
<evidence type="ECO:0000256" key="5">
    <source>
        <dbReference type="ARBA" id="ARBA00022679"/>
    </source>
</evidence>